<organism evidence="9 10">
    <name type="scientific">Clostridium disporicum</name>
    <dbReference type="NCBI Taxonomy" id="84024"/>
    <lineage>
        <taxon>Bacteria</taxon>
        <taxon>Bacillati</taxon>
        <taxon>Bacillota</taxon>
        <taxon>Clostridia</taxon>
        <taxon>Eubacteriales</taxon>
        <taxon>Clostridiaceae</taxon>
        <taxon>Clostridium</taxon>
    </lineage>
</organism>
<name>A0A174G986_9CLOT</name>
<proteinExistence type="predicted"/>
<dbReference type="InterPro" id="IPR036388">
    <property type="entry name" value="WH-like_DNA-bd_sf"/>
</dbReference>
<dbReference type="InterPro" id="IPR013196">
    <property type="entry name" value="HTH_11"/>
</dbReference>
<dbReference type="Gene3D" id="3.40.930.10">
    <property type="entry name" value="Mannitol-specific EII, Chain A"/>
    <property type="match status" value="1"/>
</dbReference>
<dbReference type="InterPro" id="IPR036634">
    <property type="entry name" value="PRD_sf"/>
</dbReference>
<dbReference type="Pfam" id="PF00874">
    <property type="entry name" value="PRD"/>
    <property type="match status" value="2"/>
</dbReference>
<keyword evidence="4" id="KW-0010">Activator</keyword>
<dbReference type="OrthoDB" id="3175596at2"/>
<reference evidence="9 10" key="1">
    <citation type="submission" date="2015-09" db="EMBL/GenBank/DDBJ databases">
        <authorList>
            <consortium name="Pathogen Informatics"/>
        </authorList>
    </citation>
    <scope>NUCLEOTIDE SEQUENCE [LARGE SCALE GENOMIC DNA]</scope>
    <source>
        <strain evidence="9 10">2789STDY5834855</strain>
    </source>
</reference>
<dbReference type="Gene3D" id="1.10.1790.10">
    <property type="entry name" value="PRD domain"/>
    <property type="match status" value="2"/>
</dbReference>
<evidence type="ECO:0000256" key="3">
    <source>
        <dbReference type="ARBA" id="ARBA00023015"/>
    </source>
</evidence>
<sequence>MRKKKLMSRQKQIIQILTKSTSKNPITISTIAESLNISSRTVLREMPKIEEWLDENGFNFIKKPGVGLIIDENLENQQLILELLEVESIQKEYTKDERKRIILGELLVNKEPLKLFYFTNQLKVSEGTLSNDLDGVEAWLKEFDIKLIRKQGLGIYLEGNENNYRKVLADILYKTLDEKELIKLLKKSLNNPNTENSIEFSIENRMLNFIDKTIIRDIEKIVSDLEDKCNFKLIDSDYIGLVVHISLAVQRIKNGEKISMDKDSLSELELLPEFAVATEITNELEKIFIIEIPKDEIGYITMHLKGARLRLNKVKNDIDLDNLDIKQISNYIISEVEKDFNIEILNKQKLSKDIYNHLVPAVSRMTMKLNIRNPLLENIKEQYKEIYDSCENACEILKKITKVNKIPESEVAYIAMHIAAAIEENIKSENLSVVIACPTGIGTSRLLAVNIKKEYQNLDIKSSISAINIDTDKLKNEGIDFIISTVELDVDYKHICLNPMFLQKDKIKLKEFIHRYSKDRIFKKIAKKEVKCDKDKIKSITNLGTEIISIIEEVKVREINYVESVNDLIGIASSIFANNVNHSKQIKKSLIEREMKSSTYLKGFNMMLLHCKDENITSCKFGVVRLKEKLIENNKEIDFAIVSLIPEKNTQTQINIMSYINGEIIEKESFRESIKKSSEEELTNIIEKVLGDLYRKELKSIMEE</sequence>
<accession>A0A174G986</accession>
<dbReference type="Pfam" id="PF08279">
    <property type="entry name" value="HTH_11"/>
    <property type="match status" value="1"/>
</dbReference>
<feature type="domain" description="PTS EIIA type-2" evidence="6">
    <location>
        <begin position="549"/>
        <end position="689"/>
    </location>
</feature>
<dbReference type="SUPFAM" id="SSF55804">
    <property type="entry name" value="Phoshotransferase/anion transport protein"/>
    <property type="match status" value="1"/>
</dbReference>
<dbReference type="GO" id="GO:0008982">
    <property type="term" value="F:protein-N(PI)-phosphohistidine-sugar phosphotransferase activity"/>
    <property type="evidence" value="ECO:0007669"/>
    <property type="project" value="InterPro"/>
</dbReference>
<dbReference type="RefSeq" id="WP_055277459.1">
    <property type="nucleotide sequence ID" value="NZ_CYZV01000032.1"/>
</dbReference>
<evidence type="ECO:0000313" key="10">
    <source>
        <dbReference type="Proteomes" id="UP000095558"/>
    </source>
</evidence>
<evidence type="ECO:0000256" key="4">
    <source>
        <dbReference type="ARBA" id="ARBA00023159"/>
    </source>
</evidence>
<evidence type="ECO:0000256" key="1">
    <source>
        <dbReference type="ARBA" id="ARBA00022679"/>
    </source>
</evidence>
<dbReference type="Gene3D" id="1.10.10.10">
    <property type="entry name" value="Winged helix-like DNA-binding domain superfamily/Winged helix DNA-binding domain"/>
    <property type="match status" value="2"/>
</dbReference>
<dbReference type="AlphaFoldDB" id="A0A174G986"/>
<evidence type="ECO:0000259" key="7">
    <source>
        <dbReference type="PROSITE" id="PS51099"/>
    </source>
</evidence>
<dbReference type="SUPFAM" id="SSF52794">
    <property type="entry name" value="PTS system IIB component-like"/>
    <property type="match status" value="1"/>
</dbReference>
<dbReference type="Pfam" id="PF00359">
    <property type="entry name" value="PTS_EIIA_2"/>
    <property type="match status" value="1"/>
</dbReference>
<dbReference type="PANTHER" id="PTHR30185">
    <property type="entry name" value="CRYPTIC BETA-GLUCOSIDE BGL OPERON ANTITERMINATOR"/>
    <property type="match status" value="1"/>
</dbReference>
<dbReference type="InterPro" id="IPR016152">
    <property type="entry name" value="PTrfase/Anion_transptr"/>
</dbReference>
<evidence type="ECO:0000256" key="2">
    <source>
        <dbReference type="ARBA" id="ARBA00022737"/>
    </source>
</evidence>
<evidence type="ECO:0000259" key="6">
    <source>
        <dbReference type="PROSITE" id="PS51094"/>
    </source>
</evidence>
<dbReference type="PANTHER" id="PTHR30185:SF18">
    <property type="entry name" value="TRANSCRIPTIONAL REGULATOR MTLR"/>
    <property type="match status" value="1"/>
</dbReference>
<dbReference type="InterPro" id="IPR050661">
    <property type="entry name" value="BglG_antiterminators"/>
</dbReference>
<dbReference type="Gene3D" id="3.40.50.2300">
    <property type="match status" value="1"/>
</dbReference>
<dbReference type="Proteomes" id="UP000095558">
    <property type="component" value="Unassembled WGS sequence"/>
</dbReference>
<keyword evidence="5" id="KW-0804">Transcription</keyword>
<dbReference type="InterPro" id="IPR003501">
    <property type="entry name" value="PTS_EIIB_2/3"/>
</dbReference>
<keyword evidence="3" id="KW-0805">Transcription regulation</keyword>
<dbReference type="InterPro" id="IPR007737">
    <property type="entry name" value="Mga_HTH"/>
</dbReference>
<dbReference type="EMBL" id="CYZV01000032">
    <property type="protein sequence ID" value="CUO58481.1"/>
    <property type="molecule type" value="Genomic_DNA"/>
</dbReference>
<keyword evidence="1" id="KW-0808">Transferase</keyword>
<dbReference type="InterPro" id="IPR036095">
    <property type="entry name" value="PTS_EIIB-like_sf"/>
</dbReference>
<dbReference type="InterPro" id="IPR013011">
    <property type="entry name" value="PTS_EIIB_2"/>
</dbReference>
<dbReference type="GO" id="GO:0009401">
    <property type="term" value="P:phosphoenolpyruvate-dependent sugar phosphotransferase system"/>
    <property type="evidence" value="ECO:0007669"/>
    <property type="project" value="InterPro"/>
</dbReference>
<dbReference type="Pfam" id="PF05043">
    <property type="entry name" value="Mga"/>
    <property type="match status" value="1"/>
</dbReference>
<evidence type="ECO:0000313" key="9">
    <source>
        <dbReference type="EMBL" id="CUO58481.1"/>
    </source>
</evidence>
<feature type="domain" description="PTS EIIB type-2" evidence="7">
    <location>
        <begin position="431"/>
        <end position="521"/>
    </location>
</feature>
<dbReference type="PROSITE" id="PS51372">
    <property type="entry name" value="PRD_2"/>
    <property type="match status" value="2"/>
</dbReference>
<evidence type="ECO:0000256" key="5">
    <source>
        <dbReference type="ARBA" id="ARBA00023163"/>
    </source>
</evidence>
<feature type="domain" description="PRD" evidence="8">
    <location>
        <begin position="209"/>
        <end position="314"/>
    </location>
</feature>
<evidence type="ECO:0000259" key="8">
    <source>
        <dbReference type="PROSITE" id="PS51372"/>
    </source>
</evidence>
<feature type="domain" description="PRD" evidence="8">
    <location>
        <begin position="320"/>
        <end position="428"/>
    </location>
</feature>
<dbReference type="InterPro" id="IPR002178">
    <property type="entry name" value="PTS_EIIA_type-2_dom"/>
</dbReference>
<gene>
    <name evidence="9" type="primary">mtlR</name>
    <name evidence="9" type="ORF">ERS852470_02769</name>
</gene>
<dbReference type="GO" id="GO:0006355">
    <property type="term" value="P:regulation of DNA-templated transcription"/>
    <property type="evidence" value="ECO:0007669"/>
    <property type="project" value="InterPro"/>
</dbReference>
<dbReference type="SUPFAM" id="SSF63520">
    <property type="entry name" value="PTS-regulatory domain, PRD"/>
    <property type="match status" value="2"/>
</dbReference>
<dbReference type="PROSITE" id="PS51099">
    <property type="entry name" value="PTS_EIIB_TYPE_2"/>
    <property type="match status" value="1"/>
</dbReference>
<protein>
    <submittedName>
        <fullName evidence="9">Transcription antiterminator</fullName>
    </submittedName>
</protein>
<dbReference type="PROSITE" id="PS51094">
    <property type="entry name" value="PTS_EIIA_TYPE_2"/>
    <property type="match status" value="1"/>
</dbReference>
<dbReference type="InterPro" id="IPR011608">
    <property type="entry name" value="PRD"/>
</dbReference>
<keyword evidence="2" id="KW-0677">Repeat</keyword>
<dbReference type="CDD" id="cd05568">
    <property type="entry name" value="PTS_IIB_bgl_like"/>
    <property type="match status" value="1"/>
</dbReference>
<dbReference type="Pfam" id="PF02302">
    <property type="entry name" value="PTS_IIB"/>
    <property type="match status" value="1"/>
</dbReference>